<accession>A0A0G0X6Y4</accession>
<comment type="caution">
    <text evidence="1">The sequence shown here is derived from an EMBL/GenBank/DDBJ whole genome shotgun (WGS) entry which is preliminary data.</text>
</comment>
<reference evidence="1 2" key="1">
    <citation type="journal article" date="2015" name="Nature">
        <title>rRNA introns, odd ribosomes, and small enigmatic genomes across a large radiation of phyla.</title>
        <authorList>
            <person name="Brown C.T."/>
            <person name="Hug L.A."/>
            <person name="Thomas B.C."/>
            <person name="Sharon I."/>
            <person name="Castelle C.J."/>
            <person name="Singh A."/>
            <person name="Wilkins M.J."/>
            <person name="Williams K.H."/>
            <person name="Banfield J.F."/>
        </authorList>
    </citation>
    <scope>NUCLEOTIDE SEQUENCE [LARGE SCALE GENOMIC DNA]</scope>
</reference>
<dbReference type="AlphaFoldDB" id="A0A0G0X6Y4"/>
<name>A0A0G0X6Y4_UNCKA</name>
<dbReference type="EMBL" id="LCCA01000041">
    <property type="protein sequence ID" value="KKS20844.1"/>
    <property type="molecule type" value="Genomic_DNA"/>
</dbReference>
<sequence length="133" mass="15369">PDYQISAGCGNLFVFKNVGPHNKTDLLPLQEKFVYDEKFDYEIFNSLTVVDYEIPEVINRGELTLTQIVFVKRDDDSLDDYFSFLSFIHKETGEVYQVATLPSFGLIQLGQWVEDHYYIETNELALPSYPIVS</sequence>
<evidence type="ECO:0000313" key="2">
    <source>
        <dbReference type="Proteomes" id="UP000034920"/>
    </source>
</evidence>
<protein>
    <submittedName>
        <fullName evidence="1">Uncharacterized protein</fullName>
    </submittedName>
</protein>
<evidence type="ECO:0000313" key="1">
    <source>
        <dbReference type="EMBL" id="KKS20844.1"/>
    </source>
</evidence>
<gene>
    <name evidence="1" type="ORF">UU80_C0041G0006</name>
</gene>
<feature type="non-terminal residue" evidence="1">
    <location>
        <position position="1"/>
    </location>
</feature>
<dbReference type="Proteomes" id="UP000034920">
    <property type="component" value="Unassembled WGS sequence"/>
</dbReference>
<organism evidence="1 2">
    <name type="scientific">candidate division WWE3 bacterium GW2011_GWA1_41_8</name>
    <dbReference type="NCBI Taxonomy" id="1619103"/>
    <lineage>
        <taxon>Bacteria</taxon>
        <taxon>Katanobacteria</taxon>
    </lineage>
</organism>
<proteinExistence type="predicted"/>